<comment type="caution">
    <text evidence="1">The sequence shown here is derived from an EMBL/GenBank/DDBJ whole genome shotgun (WGS) entry which is preliminary data.</text>
</comment>
<dbReference type="STRING" id="574376.BAMA_03030"/>
<dbReference type="InterPro" id="IPR052922">
    <property type="entry name" value="Cytidylate_Kinase-2"/>
</dbReference>
<dbReference type="EMBL" id="JOTN01000011">
    <property type="protein sequence ID" value="KEK18767.1"/>
    <property type="molecule type" value="Genomic_DNA"/>
</dbReference>
<dbReference type="RefSeq" id="WP_034639923.1">
    <property type="nucleotide sequence ID" value="NZ_CBCSJC010000012.1"/>
</dbReference>
<evidence type="ECO:0000313" key="1">
    <source>
        <dbReference type="EMBL" id="KEK18767.1"/>
    </source>
</evidence>
<dbReference type="Proteomes" id="UP000027822">
    <property type="component" value="Unassembled WGS sequence"/>
</dbReference>
<protein>
    <submittedName>
        <fullName evidence="1">Topology modulation protein</fullName>
    </submittedName>
</protein>
<keyword evidence="2" id="KW-1185">Reference proteome</keyword>
<proteinExistence type="predicted"/>
<organism evidence="1 2">
    <name type="scientific">Bacillus manliponensis</name>
    <dbReference type="NCBI Taxonomy" id="574376"/>
    <lineage>
        <taxon>Bacteria</taxon>
        <taxon>Bacillati</taxon>
        <taxon>Bacillota</taxon>
        <taxon>Bacilli</taxon>
        <taxon>Bacillales</taxon>
        <taxon>Bacillaceae</taxon>
        <taxon>Bacillus</taxon>
        <taxon>Bacillus cereus group</taxon>
    </lineage>
</organism>
<dbReference type="PANTHER" id="PTHR37816:SF3">
    <property type="entry name" value="MODULATES DNA TOPOLOGY"/>
    <property type="match status" value="1"/>
</dbReference>
<name>A0A073JX26_9BACI</name>
<gene>
    <name evidence="1" type="ORF">BAMA_03030</name>
</gene>
<reference evidence="1 2" key="1">
    <citation type="submission" date="2014-06" db="EMBL/GenBank/DDBJ databases">
        <title>Draft genome sequence of Bacillus manliponensis JCM 15802 (MCCC 1A00708).</title>
        <authorList>
            <person name="Lai Q."/>
            <person name="Liu Y."/>
            <person name="Shao Z."/>
        </authorList>
    </citation>
    <scope>NUCLEOTIDE SEQUENCE [LARGE SCALE GENOMIC DNA]</scope>
    <source>
        <strain evidence="1 2">JCM 15802</strain>
    </source>
</reference>
<dbReference type="PANTHER" id="PTHR37816">
    <property type="entry name" value="YALI0E33011P"/>
    <property type="match status" value="1"/>
</dbReference>
<dbReference type="SUPFAM" id="SSF52540">
    <property type="entry name" value="P-loop containing nucleoside triphosphate hydrolases"/>
    <property type="match status" value="1"/>
</dbReference>
<sequence length="172" mass="20318">MKRIMIVGVSSGVGKSTFARKLGKLLQKPVYHLDALFWKPNWIQASLEEFTEAQQRIVTEGEWIIEGNYNNTFDIRTTYADTIIYLQFPLHVCLYRVFERFVMNIGRTRSDLGGGCKEKLDWLFLKFIWTKYYPRKENMPRKLAEFHANNQDKTVILLKNKQEIASYLENIK</sequence>
<dbReference type="eggNOG" id="COG0563">
    <property type="taxonomic scope" value="Bacteria"/>
</dbReference>
<dbReference type="OrthoDB" id="1201990at2"/>
<dbReference type="InterPro" id="IPR027417">
    <property type="entry name" value="P-loop_NTPase"/>
</dbReference>
<accession>A0A073JX26</accession>
<evidence type="ECO:0000313" key="2">
    <source>
        <dbReference type="Proteomes" id="UP000027822"/>
    </source>
</evidence>
<dbReference type="AlphaFoldDB" id="A0A073JX26"/>
<dbReference type="Gene3D" id="3.40.50.300">
    <property type="entry name" value="P-loop containing nucleotide triphosphate hydrolases"/>
    <property type="match status" value="1"/>
</dbReference>